<dbReference type="PANTHER" id="PTHR19359:SF150">
    <property type="entry name" value="CYTOCHROME B5"/>
    <property type="match status" value="1"/>
</dbReference>
<evidence type="ECO:0000256" key="3">
    <source>
        <dbReference type="ARBA" id="ARBA00022617"/>
    </source>
</evidence>
<keyword evidence="8" id="KW-0249">Electron transport</keyword>
<dbReference type="FunFam" id="3.10.120.10:FF:000002">
    <property type="entry name" value="Cytochrome b5 type B"/>
    <property type="match status" value="1"/>
</dbReference>
<feature type="transmembrane region" description="Helical" evidence="13">
    <location>
        <begin position="120"/>
        <end position="138"/>
    </location>
</feature>
<dbReference type="PROSITE" id="PS50255">
    <property type="entry name" value="CYTOCHROME_B5_2"/>
    <property type="match status" value="1"/>
</dbReference>
<dbReference type="EMBL" id="KZ859134">
    <property type="protein sequence ID" value="RDW22920.1"/>
    <property type="molecule type" value="Genomic_DNA"/>
</dbReference>
<dbReference type="Proteomes" id="UP000256601">
    <property type="component" value="Unassembled WGS sequence"/>
</dbReference>
<dbReference type="AlphaFoldDB" id="A0A371BZ46"/>
<dbReference type="PANTHER" id="PTHR19359">
    <property type="entry name" value="CYTOCHROME B5"/>
    <property type="match status" value="1"/>
</dbReference>
<feature type="domain" description="Cytochrome b5 heme-binding" evidence="14">
    <location>
        <begin position="14"/>
        <end position="90"/>
    </location>
</feature>
<keyword evidence="13" id="KW-1133">Transmembrane helix</keyword>
<evidence type="ECO:0000256" key="8">
    <source>
        <dbReference type="ARBA" id="ARBA00022982"/>
    </source>
</evidence>
<name>A0A371BZ46_YARLL</name>
<dbReference type="SUPFAM" id="SSF55856">
    <property type="entry name" value="Cytochrome b5-like heme/steroid binding domain"/>
    <property type="match status" value="1"/>
</dbReference>
<evidence type="ECO:0000256" key="4">
    <source>
        <dbReference type="ARBA" id="ARBA00022692"/>
    </source>
</evidence>
<keyword evidence="9 13" id="KW-0408">Iron</keyword>
<evidence type="ECO:0000256" key="12">
    <source>
        <dbReference type="ARBA" id="ARBA00038168"/>
    </source>
</evidence>
<dbReference type="InterPro" id="IPR050668">
    <property type="entry name" value="Cytochrome_b5"/>
</dbReference>
<comment type="subcellular location">
    <subcellularLocation>
        <location evidence="1">Endoplasmic reticulum membrane</location>
        <topology evidence="1">Single-pass membrane protein</topology>
        <orientation evidence="1">Cytoplasmic side</orientation>
    </subcellularLocation>
    <subcellularLocation>
        <location evidence="11">Microsome membrane</location>
        <topology evidence="11">Single-pass membrane protein</topology>
        <orientation evidence="11">Cytoplasmic side</orientation>
    </subcellularLocation>
</comment>
<evidence type="ECO:0000313" key="16">
    <source>
        <dbReference type="Proteomes" id="UP000256601"/>
    </source>
</evidence>
<evidence type="ECO:0000259" key="14">
    <source>
        <dbReference type="PROSITE" id="PS50255"/>
    </source>
</evidence>
<dbReference type="GO" id="GO:0020037">
    <property type="term" value="F:heme binding"/>
    <property type="evidence" value="ECO:0007669"/>
    <property type="project" value="UniProtKB-UniRule"/>
</dbReference>
<comment type="similarity">
    <text evidence="12 13">Belongs to the cytochrome b5 family.</text>
</comment>
<dbReference type="PROSITE" id="PS00191">
    <property type="entry name" value="CYTOCHROME_B5_1"/>
    <property type="match status" value="1"/>
</dbReference>
<keyword evidence="2" id="KW-0813">Transport</keyword>
<protein>
    <submittedName>
        <fullName evidence="15">Cytochrome b5-like heme/steroid binding domain-containing protein</fullName>
    </submittedName>
</protein>
<sequence>MSDTAAIPTDTAEKKIFTLKQVAEHKDRNDLWMIINGKVYDISSFVDEHPGGEEVLLDAGGTEATNAFDDVGHSEDAYGILNDLYVGEVDPSEDVIRKTHTVKTSYEDGESVGDDHGSSSMIFLIVAAAVAAAAFFYLQGQK</sequence>
<keyword evidence="7" id="KW-0492">Microsome</keyword>
<dbReference type="Gene3D" id="3.10.120.10">
    <property type="entry name" value="Cytochrome b5-like heme/steroid binding domain"/>
    <property type="match status" value="1"/>
</dbReference>
<keyword evidence="4 13" id="KW-0812">Transmembrane</keyword>
<keyword evidence="5 13" id="KW-0479">Metal-binding</keyword>
<organism evidence="15 16">
    <name type="scientific">Yarrowia lipolytica</name>
    <name type="common">Candida lipolytica</name>
    <dbReference type="NCBI Taxonomy" id="4952"/>
    <lineage>
        <taxon>Eukaryota</taxon>
        <taxon>Fungi</taxon>
        <taxon>Dikarya</taxon>
        <taxon>Ascomycota</taxon>
        <taxon>Saccharomycotina</taxon>
        <taxon>Dipodascomycetes</taxon>
        <taxon>Dipodascales</taxon>
        <taxon>Dipodascales incertae sedis</taxon>
        <taxon>Yarrowia</taxon>
    </lineage>
</organism>
<dbReference type="VEuPathDB" id="FungiDB:YALI0_D12122g"/>
<dbReference type="InterPro" id="IPR018506">
    <property type="entry name" value="Cyt_B5_heme-BS"/>
</dbReference>
<dbReference type="Pfam" id="PF00173">
    <property type="entry name" value="Cyt-b5"/>
    <property type="match status" value="1"/>
</dbReference>
<evidence type="ECO:0000256" key="9">
    <source>
        <dbReference type="ARBA" id="ARBA00023004"/>
    </source>
</evidence>
<evidence type="ECO:0000256" key="1">
    <source>
        <dbReference type="ARBA" id="ARBA00004131"/>
    </source>
</evidence>
<dbReference type="InterPro" id="IPR001199">
    <property type="entry name" value="Cyt_B5-like_heme/steroid-bd"/>
</dbReference>
<keyword evidence="10 13" id="KW-0472">Membrane</keyword>
<evidence type="ECO:0000256" key="5">
    <source>
        <dbReference type="ARBA" id="ARBA00022723"/>
    </source>
</evidence>
<keyword evidence="3 13" id="KW-0349">Heme</keyword>
<dbReference type="VEuPathDB" id="FungiDB:YALI1_D15063g"/>
<keyword evidence="6" id="KW-0256">Endoplasmic reticulum</keyword>
<evidence type="ECO:0000256" key="13">
    <source>
        <dbReference type="RuleBase" id="RU362121"/>
    </source>
</evidence>
<dbReference type="InterPro" id="IPR036400">
    <property type="entry name" value="Cyt_B5-like_heme/steroid_sf"/>
</dbReference>
<dbReference type="GO" id="GO:0005789">
    <property type="term" value="C:endoplasmic reticulum membrane"/>
    <property type="evidence" value="ECO:0007669"/>
    <property type="project" value="UniProtKB-SubCell"/>
</dbReference>
<dbReference type="SMART" id="SM01117">
    <property type="entry name" value="Cyt-b5"/>
    <property type="match status" value="1"/>
</dbReference>
<evidence type="ECO:0000256" key="2">
    <source>
        <dbReference type="ARBA" id="ARBA00022448"/>
    </source>
</evidence>
<dbReference type="GO" id="GO:0046872">
    <property type="term" value="F:metal ion binding"/>
    <property type="evidence" value="ECO:0007669"/>
    <property type="project" value="UniProtKB-UniRule"/>
</dbReference>
<evidence type="ECO:0000256" key="6">
    <source>
        <dbReference type="ARBA" id="ARBA00022824"/>
    </source>
</evidence>
<gene>
    <name evidence="15" type="ORF">B0I71DRAFT_136811</name>
</gene>
<evidence type="ECO:0000256" key="10">
    <source>
        <dbReference type="ARBA" id="ARBA00023136"/>
    </source>
</evidence>
<evidence type="ECO:0000256" key="11">
    <source>
        <dbReference type="ARBA" id="ARBA00037877"/>
    </source>
</evidence>
<reference evidence="15 16" key="1">
    <citation type="submission" date="2018-07" db="EMBL/GenBank/DDBJ databases">
        <title>Draft Genome Assemblies for Five Robust Yarrowia lipolytica Strains Exhibiting High Lipid Production and Pentose Sugar Utilization and Sugar Alcohol Secretion from Undetoxified Lignocellulosic Biomass Hydrolysates.</title>
        <authorList>
            <consortium name="DOE Joint Genome Institute"/>
            <person name="Walker C."/>
            <person name="Ryu S."/>
            <person name="Na H."/>
            <person name="Zane M."/>
            <person name="LaButti K."/>
            <person name="Lipzen A."/>
            <person name="Haridas S."/>
            <person name="Barry K."/>
            <person name="Grigoriev I.V."/>
            <person name="Quarterman J."/>
            <person name="Slininger P."/>
            <person name="Dien B."/>
            <person name="Trinh C.T."/>
        </authorList>
    </citation>
    <scope>NUCLEOTIDE SEQUENCE [LARGE SCALE GENOMIC DNA]</scope>
    <source>
        <strain evidence="15 16">YB392</strain>
    </source>
</reference>
<proteinExistence type="inferred from homology"/>
<evidence type="ECO:0000256" key="7">
    <source>
        <dbReference type="ARBA" id="ARBA00022848"/>
    </source>
</evidence>
<dbReference type="PRINTS" id="PR00363">
    <property type="entry name" value="CYTOCHROMEB5"/>
</dbReference>
<evidence type="ECO:0000313" key="15">
    <source>
        <dbReference type="EMBL" id="RDW22920.1"/>
    </source>
</evidence>
<accession>A0A371BZ46</accession>